<feature type="compositionally biased region" description="Basic and acidic residues" evidence="8">
    <location>
        <begin position="118"/>
        <end position="137"/>
    </location>
</feature>
<feature type="region of interest" description="Disordered" evidence="8">
    <location>
        <begin position="36"/>
        <end position="59"/>
    </location>
</feature>
<feature type="domain" description="C3H1-type" evidence="9">
    <location>
        <begin position="846"/>
        <end position="873"/>
    </location>
</feature>
<feature type="region of interest" description="Disordered" evidence="8">
    <location>
        <begin position="659"/>
        <end position="692"/>
    </location>
</feature>
<feature type="zinc finger region" description="C3H1-type" evidence="7">
    <location>
        <begin position="1024"/>
        <end position="1051"/>
    </location>
</feature>
<feature type="compositionally biased region" description="Basic and acidic residues" evidence="8">
    <location>
        <begin position="667"/>
        <end position="687"/>
    </location>
</feature>
<dbReference type="PROSITE" id="PS00518">
    <property type="entry name" value="ZF_RING_1"/>
    <property type="match status" value="1"/>
</dbReference>
<feature type="compositionally biased region" description="Basic and acidic residues" evidence="8">
    <location>
        <begin position="1063"/>
        <end position="1080"/>
    </location>
</feature>
<dbReference type="EMBL" id="MU157888">
    <property type="protein sequence ID" value="KAF9525137.1"/>
    <property type="molecule type" value="Genomic_DNA"/>
</dbReference>
<dbReference type="GO" id="GO:0016740">
    <property type="term" value="F:transferase activity"/>
    <property type="evidence" value="ECO:0007669"/>
    <property type="project" value="UniProtKB-KW"/>
</dbReference>
<feature type="zinc finger region" description="C3H1-type" evidence="7">
    <location>
        <begin position="147"/>
        <end position="173"/>
    </location>
</feature>
<feature type="domain" description="C3H1-type" evidence="9">
    <location>
        <begin position="1024"/>
        <end position="1051"/>
    </location>
</feature>
<dbReference type="InterPro" id="IPR012677">
    <property type="entry name" value="Nucleotide-bd_a/b_plait_sf"/>
</dbReference>
<dbReference type="InterPro" id="IPR044066">
    <property type="entry name" value="TRIAD_supradom"/>
</dbReference>
<feature type="domain" description="C3H1-type" evidence="9">
    <location>
        <begin position="20"/>
        <end position="47"/>
    </location>
</feature>
<feature type="domain" description="RING-type" evidence="10">
    <location>
        <begin position="1578"/>
        <end position="1718"/>
    </location>
</feature>
<evidence type="ECO:0000259" key="10">
    <source>
        <dbReference type="PROSITE" id="PS51873"/>
    </source>
</evidence>
<dbReference type="Pfam" id="PF00642">
    <property type="entry name" value="zf-CCCH"/>
    <property type="match status" value="2"/>
</dbReference>
<dbReference type="CDD" id="cd16449">
    <property type="entry name" value="RING-HC"/>
    <property type="match status" value="1"/>
</dbReference>
<feature type="compositionally biased region" description="Acidic residues" evidence="8">
    <location>
        <begin position="278"/>
        <end position="308"/>
    </location>
</feature>
<feature type="zinc finger region" description="C3H1-type" evidence="7">
    <location>
        <begin position="54"/>
        <end position="81"/>
    </location>
</feature>
<feature type="zinc finger region" description="C3H1-type" evidence="7">
    <location>
        <begin position="529"/>
        <end position="556"/>
    </location>
</feature>
<keyword evidence="4 7" id="KW-0863">Zinc-finger</keyword>
<feature type="zinc finger region" description="C3H1-type" evidence="7">
    <location>
        <begin position="696"/>
        <end position="724"/>
    </location>
</feature>
<feature type="domain" description="C3H1-type" evidence="9">
    <location>
        <begin position="529"/>
        <end position="556"/>
    </location>
</feature>
<feature type="compositionally biased region" description="Polar residues" evidence="8">
    <location>
        <begin position="797"/>
        <end position="813"/>
    </location>
</feature>
<feature type="zinc finger region" description="C3H1-type" evidence="7">
    <location>
        <begin position="846"/>
        <end position="873"/>
    </location>
</feature>
<gene>
    <name evidence="11" type="ORF">CPB83DRAFT_562882</name>
</gene>
<dbReference type="SUPFAM" id="SSF90229">
    <property type="entry name" value="CCCH zinc finger"/>
    <property type="match status" value="2"/>
</dbReference>
<dbReference type="Gene3D" id="4.10.1000.10">
    <property type="entry name" value="Zinc finger, CCCH-type"/>
    <property type="match status" value="3"/>
</dbReference>
<name>A0A9P6JLB1_9AGAR</name>
<feature type="compositionally biased region" description="Polar residues" evidence="8">
    <location>
        <begin position="876"/>
        <end position="886"/>
    </location>
</feature>
<evidence type="ECO:0000259" key="9">
    <source>
        <dbReference type="PROSITE" id="PS50103"/>
    </source>
</evidence>
<keyword evidence="1" id="KW-0808">Transferase</keyword>
<feature type="domain" description="C3H1-type" evidence="9">
    <location>
        <begin position="645"/>
        <end position="667"/>
    </location>
</feature>
<dbReference type="Gene3D" id="3.30.70.330">
    <property type="match status" value="1"/>
</dbReference>
<protein>
    <submittedName>
        <fullName evidence="11">Uncharacterized protein</fullName>
    </submittedName>
</protein>
<feature type="compositionally biased region" description="Polar residues" evidence="8">
    <location>
        <begin position="77"/>
        <end position="88"/>
    </location>
</feature>
<dbReference type="PROSITE" id="PS50103">
    <property type="entry name" value="ZF_C3H1"/>
    <property type="match status" value="8"/>
</dbReference>
<sequence length="1718" mass="188471">MSSPGSPNPNRPPSSSSSSSSKSKICHFYLNHKCNRGSSCPDFHKGRGPPRGSASKKQICPHHLKGKCVYGTECSRSHGQPSNDTPRSPTKGKSRAGNGTTTSSGSKLKPKPSQVESDEARTKGKAKATEEVGKQSEGETVIKSNASGDKGVCVFYSMGTCFNDPCEFTHEDPSQEGHSKKLDHPTPPKPKPKSRTEPSIDVKQTSKSAKTPNPPKDFPAPAGSWADDVQAEEDGPREEEEDEEPITAGRSGWDRPADDDDEGSDGQWGYKGRGWGGEEPDEEDDGVEDQVDEQLQEENIEIEEEDLEVTGHEEQYQQPEGTGLNGNGWPAPSSFSASVPPSPAPAQAAQIPELAQPTQPIPAASPAPSVVSAPSVQGVISPQALQAAQLTMATTFSQPTQPTELQNLYAMQQQQQQQLAATQMQMQMQQPFMQMPGMMPGMSGIPMGSQIPGMPGMPQMAGMPMGSQIPGMPQMPMGMQGIPGMPMSFPLNQPFIMPTAQPQPTSYMDLIPEAPLTMHWSEYADPFADAQKPFCKLHAQGRCTQGQLCMYRHALTVPNYMMLYGETQPTLKRLVYGSAQVPITFPTTIIATQVQPQIVASPTIIAPPAPVVAAAPVTAPPPEQVPSPAPAPKSKSARPSTFELECKFYPIGKCKNGDRCPYQHTQHPPERTDETHDQNGNYDRDGENWSFTTKPPKINAPCRYHVEKGYCNSGEDCRFMHDQNVNTNGSSGPSGPQSIVGTDFERESADTGPTTNNEGNGWSAWGNGGGNGTSGWDEPVQEENNEGGGNTEWGAPTDQSGWGVSTSSQTTANPRRGGRDWMSGKDSGSGWGSNDSGGSRYRSGPSRSRGICYRFQEGRCTRGDTCRFSHDAPSESPANATENPQGTGWGAPKQEEPDQGTQEESGWGTASLKEPAATDATIANVQDSKDLGEQEQVPGPNHENIDPAEKQEELMYEELHSGQEVEAEVENEPNEVEPEAPNSQEETNRASELQPAIKHNDTKDHNGWADEWSTPQEISSLPFIKRKVACMAFGQGFCSRGEDCSMMHIGSEVGPPGTSSKRGFLDDSRPTSPLQDHEVSGESEVAPEVELEPLVFEHPEVKRHIDSASVTFGPDATPLSVQTVADMSRFRVFNLPVGTTMEELSKLVSPYDGKVRQDDLSGMQDGASFQIDFADSIDARQAFEFFTQQDFLGRDVIASHPKWRIRRPRERITIRVSWPKPSDLGWVHYSTVTKAKDEAKRLDGVVLNGRRLKTTYCPPKKSQKDNFAVKFANLAAGTTDAALKEICQGCNLAVIQKAIRYDEDPYEKVEEELARFGEHVPDQPPDVDYSAISTLFATFRAESFASDVANTLNGEKYAFLDNAALTVELVHFARYRLPRLLYEAIQDSITLIQEKGEGTYKLQVDIGRMNIVTMFLSSTSKNFESFAAANAELNYLLQGEIISWGHDLTWNDYFDTEKSGEILTVRIQPMTNGFIHRDTRGKVIRHFGSKETRAASKEAVLKLVKKFEDSRYETEVPRGNMRYLINGGFDDLLKEFGANKLSFDVFGCKITVRGSTEDLSKVSDFLQTSGTSSTSLYKRGCCELCHWEPQYPITLTCRHVYCSSCLKAAIKVAGQAPLHCVASHPEHNLCGTTIDYVLVKQALGSKAEEDQFLQESFFDYIRRGLDFFFCPSIDCKRVYRAGNDGFNIYCSWCNSELCSFCRSFAHIGKTCMDMKDCS</sequence>
<feature type="compositionally biased region" description="Low complexity" evidence="8">
    <location>
        <begin position="756"/>
        <end position="765"/>
    </location>
</feature>
<dbReference type="InterPro" id="IPR036855">
    <property type="entry name" value="Znf_CCCH_sf"/>
</dbReference>
<evidence type="ECO:0000256" key="1">
    <source>
        <dbReference type="ARBA" id="ARBA00022679"/>
    </source>
</evidence>
<dbReference type="SUPFAM" id="SSF54928">
    <property type="entry name" value="RNA-binding domain, RBD"/>
    <property type="match status" value="1"/>
</dbReference>
<comment type="caution">
    <text evidence="11">The sequence shown here is derived from an EMBL/GenBank/DDBJ whole genome shotgun (WGS) entry which is preliminary data.</text>
</comment>
<evidence type="ECO:0000256" key="5">
    <source>
        <dbReference type="ARBA" id="ARBA00022786"/>
    </source>
</evidence>
<keyword evidence="5" id="KW-0833">Ubl conjugation pathway</keyword>
<feature type="compositionally biased region" description="Acidic residues" evidence="8">
    <location>
        <begin position="965"/>
        <end position="978"/>
    </location>
</feature>
<evidence type="ECO:0000313" key="12">
    <source>
        <dbReference type="Proteomes" id="UP000807306"/>
    </source>
</evidence>
<dbReference type="SUPFAM" id="SSF57850">
    <property type="entry name" value="RING/U-box"/>
    <property type="match status" value="2"/>
</dbReference>
<evidence type="ECO:0000256" key="7">
    <source>
        <dbReference type="PROSITE-ProRule" id="PRU00723"/>
    </source>
</evidence>
<keyword evidence="6 7" id="KW-0862">Zinc</keyword>
<dbReference type="InterPro" id="IPR035979">
    <property type="entry name" value="RBD_domain_sf"/>
</dbReference>
<feature type="region of interest" description="Disordered" evidence="8">
    <location>
        <begin position="164"/>
        <end position="350"/>
    </location>
</feature>
<feature type="compositionally biased region" description="Polar residues" evidence="8">
    <location>
        <begin position="97"/>
        <end position="106"/>
    </location>
</feature>
<keyword evidence="3" id="KW-0677">Repeat</keyword>
<dbReference type="CDD" id="cd20335">
    <property type="entry name" value="BRcat_RBR"/>
    <property type="match status" value="1"/>
</dbReference>
<feature type="compositionally biased region" description="Pro residues" evidence="8">
    <location>
        <begin position="1"/>
        <end position="12"/>
    </location>
</feature>
<feature type="compositionally biased region" description="Acidic residues" evidence="8">
    <location>
        <begin position="229"/>
        <end position="245"/>
    </location>
</feature>
<keyword evidence="2 7" id="KW-0479">Metal-binding</keyword>
<feature type="domain" description="C3H1-type" evidence="9">
    <location>
        <begin position="696"/>
        <end position="724"/>
    </location>
</feature>
<feature type="domain" description="C3H1-type" evidence="9">
    <location>
        <begin position="147"/>
        <end position="173"/>
    </location>
</feature>
<dbReference type="InterPro" id="IPR052650">
    <property type="entry name" value="Zinc_finger_CCCH"/>
</dbReference>
<dbReference type="Pfam" id="PF01485">
    <property type="entry name" value="IBR"/>
    <property type="match status" value="1"/>
</dbReference>
<feature type="region of interest" description="Disordered" evidence="8">
    <location>
        <begin position="723"/>
        <end position="848"/>
    </location>
</feature>
<feature type="region of interest" description="Disordered" evidence="8">
    <location>
        <begin position="72"/>
        <end position="149"/>
    </location>
</feature>
<feature type="compositionally biased region" description="Polar residues" evidence="8">
    <location>
        <begin position="202"/>
        <end position="211"/>
    </location>
</feature>
<feature type="region of interest" description="Disordered" evidence="8">
    <location>
        <begin position="866"/>
        <end position="945"/>
    </location>
</feature>
<feature type="compositionally biased region" description="Pro residues" evidence="8">
    <location>
        <begin position="618"/>
        <end position="631"/>
    </location>
</feature>
<evidence type="ECO:0000256" key="3">
    <source>
        <dbReference type="ARBA" id="ARBA00022737"/>
    </source>
</evidence>
<evidence type="ECO:0000256" key="8">
    <source>
        <dbReference type="SAM" id="MobiDB-lite"/>
    </source>
</evidence>
<feature type="compositionally biased region" description="Low complexity" evidence="8">
    <location>
        <begin position="13"/>
        <end position="22"/>
    </location>
</feature>
<dbReference type="PROSITE" id="PS51873">
    <property type="entry name" value="TRIAD"/>
    <property type="match status" value="1"/>
</dbReference>
<accession>A0A9P6JLB1</accession>
<dbReference type="InterPro" id="IPR017907">
    <property type="entry name" value="Znf_RING_CS"/>
</dbReference>
<evidence type="ECO:0000256" key="6">
    <source>
        <dbReference type="ARBA" id="ARBA00022833"/>
    </source>
</evidence>
<feature type="compositionally biased region" description="Low complexity" evidence="8">
    <location>
        <begin position="824"/>
        <end position="848"/>
    </location>
</feature>
<feature type="domain" description="C3H1-type" evidence="9">
    <location>
        <begin position="54"/>
        <end position="81"/>
    </location>
</feature>
<dbReference type="InterPro" id="IPR002867">
    <property type="entry name" value="IBR_dom"/>
</dbReference>
<feature type="zinc finger region" description="C3H1-type" evidence="7">
    <location>
        <begin position="20"/>
        <end position="47"/>
    </location>
</feature>
<reference evidence="11" key="1">
    <citation type="submission" date="2020-11" db="EMBL/GenBank/DDBJ databases">
        <authorList>
            <consortium name="DOE Joint Genome Institute"/>
            <person name="Ahrendt S."/>
            <person name="Riley R."/>
            <person name="Andreopoulos W."/>
            <person name="Labutti K."/>
            <person name="Pangilinan J."/>
            <person name="Ruiz-Duenas F.J."/>
            <person name="Barrasa J.M."/>
            <person name="Sanchez-Garcia M."/>
            <person name="Camarero S."/>
            <person name="Miyauchi S."/>
            <person name="Serrano A."/>
            <person name="Linde D."/>
            <person name="Babiker R."/>
            <person name="Drula E."/>
            <person name="Ayuso-Fernandez I."/>
            <person name="Pacheco R."/>
            <person name="Padilla G."/>
            <person name="Ferreira P."/>
            <person name="Barriuso J."/>
            <person name="Kellner H."/>
            <person name="Castanera R."/>
            <person name="Alfaro M."/>
            <person name="Ramirez L."/>
            <person name="Pisabarro A.G."/>
            <person name="Kuo A."/>
            <person name="Tritt A."/>
            <person name="Lipzen A."/>
            <person name="He G."/>
            <person name="Yan M."/>
            <person name="Ng V."/>
            <person name="Cullen D."/>
            <person name="Martin F."/>
            <person name="Rosso M.-N."/>
            <person name="Henrissat B."/>
            <person name="Hibbett D."/>
            <person name="Martinez A.T."/>
            <person name="Grigoriev I.V."/>
        </authorList>
    </citation>
    <scope>NUCLEOTIDE SEQUENCE</scope>
    <source>
        <strain evidence="11">CBS 506.95</strain>
    </source>
</reference>
<dbReference type="PANTHER" id="PTHR36886:SF8">
    <property type="entry name" value="ZINC FINGER CCCH DOMAIN-CONTAINING PROTEIN 38"/>
    <property type="match status" value="1"/>
</dbReference>
<keyword evidence="12" id="KW-1185">Reference proteome</keyword>
<dbReference type="CDD" id="cd00590">
    <property type="entry name" value="RRM_SF"/>
    <property type="match status" value="1"/>
</dbReference>
<evidence type="ECO:0000256" key="2">
    <source>
        <dbReference type="ARBA" id="ARBA00022723"/>
    </source>
</evidence>
<dbReference type="SMART" id="SM00356">
    <property type="entry name" value="ZnF_C3H1"/>
    <property type="match status" value="8"/>
</dbReference>
<feature type="region of interest" description="Disordered" evidence="8">
    <location>
        <begin position="959"/>
        <end position="992"/>
    </location>
</feature>
<feature type="compositionally biased region" description="Polar residues" evidence="8">
    <location>
        <begin position="723"/>
        <end position="740"/>
    </location>
</feature>
<feature type="zinc finger region" description="C3H1-type" evidence="7">
    <location>
        <begin position="645"/>
        <end position="667"/>
    </location>
</feature>
<dbReference type="Proteomes" id="UP000807306">
    <property type="component" value="Unassembled WGS sequence"/>
</dbReference>
<dbReference type="GO" id="GO:0003676">
    <property type="term" value="F:nucleic acid binding"/>
    <property type="evidence" value="ECO:0007669"/>
    <property type="project" value="InterPro"/>
</dbReference>
<dbReference type="InterPro" id="IPR000571">
    <property type="entry name" value="Znf_CCCH"/>
</dbReference>
<dbReference type="GO" id="GO:0008270">
    <property type="term" value="F:zinc ion binding"/>
    <property type="evidence" value="ECO:0007669"/>
    <property type="project" value="UniProtKB-KW"/>
</dbReference>
<dbReference type="OrthoDB" id="2129491at2759"/>
<organism evidence="11 12">
    <name type="scientific">Crepidotus variabilis</name>
    <dbReference type="NCBI Taxonomy" id="179855"/>
    <lineage>
        <taxon>Eukaryota</taxon>
        <taxon>Fungi</taxon>
        <taxon>Dikarya</taxon>
        <taxon>Basidiomycota</taxon>
        <taxon>Agaricomycotina</taxon>
        <taxon>Agaricomycetes</taxon>
        <taxon>Agaricomycetidae</taxon>
        <taxon>Agaricales</taxon>
        <taxon>Agaricineae</taxon>
        <taxon>Crepidotaceae</taxon>
        <taxon>Crepidotus</taxon>
    </lineage>
</organism>
<feature type="region of interest" description="Disordered" evidence="8">
    <location>
        <begin position="1054"/>
        <end position="1086"/>
    </location>
</feature>
<feature type="region of interest" description="Disordered" evidence="8">
    <location>
        <begin position="1"/>
        <end position="22"/>
    </location>
</feature>
<feature type="region of interest" description="Disordered" evidence="8">
    <location>
        <begin position="617"/>
        <end position="637"/>
    </location>
</feature>
<evidence type="ECO:0000313" key="11">
    <source>
        <dbReference type="EMBL" id="KAF9525137.1"/>
    </source>
</evidence>
<evidence type="ECO:0000256" key="4">
    <source>
        <dbReference type="ARBA" id="ARBA00022771"/>
    </source>
</evidence>
<feature type="compositionally biased region" description="Basic and acidic residues" evidence="8">
    <location>
        <begin position="167"/>
        <end position="186"/>
    </location>
</feature>
<feature type="compositionally biased region" description="Low complexity" evidence="8">
    <location>
        <begin position="330"/>
        <end position="350"/>
    </location>
</feature>
<proteinExistence type="predicted"/>
<dbReference type="PANTHER" id="PTHR36886">
    <property type="entry name" value="PROTEIN FRIGIDA-ESSENTIAL 1"/>
    <property type="match status" value="1"/>
</dbReference>